<evidence type="ECO:0000256" key="5">
    <source>
        <dbReference type="HAMAP-Rule" id="MF_00817"/>
    </source>
</evidence>
<dbReference type="Pfam" id="PF14489">
    <property type="entry name" value="QueF"/>
    <property type="match status" value="1"/>
</dbReference>
<evidence type="ECO:0000313" key="7">
    <source>
        <dbReference type="EMBL" id="MBW2939228.1"/>
    </source>
</evidence>
<comment type="function">
    <text evidence="5">Catalyzes the NADPH-dependent reduction of 7-cyano-7-deazaguanine (preQ0) to 7-aminomethyl-7-deazaguanine (preQ1).</text>
</comment>
<evidence type="ECO:0000313" key="8">
    <source>
        <dbReference type="Proteomes" id="UP001166291"/>
    </source>
</evidence>
<proteinExistence type="inferred from homology"/>
<dbReference type="EMBL" id="JAHWDQ010000001">
    <property type="protein sequence ID" value="MBW2939228.1"/>
    <property type="molecule type" value="Genomic_DNA"/>
</dbReference>
<evidence type="ECO:0000256" key="4">
    <source>
        <dbReference type="ARBA" id="ARBA00023002"/>
    </source>
</evidence>
<dbReference type="NCBIfam" id="TIGR03138">
    <property type="entry name" value="QueF"/>
    <property type="match status" value="1"/>
</dbReference>
<feature type="binding site" evidence="5">
    <location>
        <begin position="224"/>
        <end position="225"/>
    </location>
    <ligand>
        <name>substrate</name>
    </ligand>
</feature>
<keyword evidence="2 5" id="KW-0671">Queuosine biosynthesis</keyword>
<name>A0ABS6VLP3_9GAMM</name>
<reference evidence="7" key="1">
    <citation type="submission" date="2021-07" db="EMBL/GenBank/DDBJ databases">
        <title>Zhongshania sp. CAU 1632 isolated from seawater.</title>
        <authorList>
            <person name="Kim W."/>
        </authorList>
    </citation>
    <scope>NUCLEOTIDE SEQUENCE</scope>
    <source>
        <strain evidence="7">CAU 1632</strain>
    </source>
</reference>
<keyword evidence="4 5" id="KW-0560">Oxidoreductase</keyword>
<dbReference type="EC" id="1.7.1.13" evidence="5"/>
<sequence>MTKHSGHGPLGEKVNYPNQYDPSCLHPISRKQGRDGLGIDATMPLPFAGVDIWNAYELSWLNESGKPQVACAEFRFPADSPNIIESKSLKLYLNSFNQSRFRDASAVQQTLAEDLSAASGAVVQASVFTPDRWGEAYQIAKPEGECLDDLDINPFCYAPNAELLEVSGDAVYSEILYSHLLRSRCPVTSQPDWASLEIRYRGTKINREQLLAYIVSFREHDEFHEHCVERIFSDISRRCEPESLAVYARYTRRGGLDINPWRSSDPVFDPPNSRGVRQ</sequence>
<feature type="domain" description="NADPH-dependent 7-cyano-7-deazaguanine reductase N-terminal" evidence="6">
    <location>
        <begin position="16"/>
        <end position="125"/>
    </location>
</feature>
<evidence type="ECO:0000256" key="3">
    <source>
        <dbReference type="ARBA" id="ARBA00022857"/>
    </source>
</evidence>
<keyword evidence="3 5" id="KW-0521">NADP</keyword>
<protein>
    <recommendedName>
        <fullName evidence="5">NADPH-dependent 7-cyano-7-deazaguanine reductase</fullName>
        <ecNumber evidence="5">1.7.1.13</ecNumber>
    </recommendedName>
    <alternativeName>
        <fullName evidence="5">7-cyano-7-carbaguanine reductase</fullName>
    </alternativeName>
    <alternativeName>
        <fullName evidence="5">NADPH-dependent nitrile oxidoreductase</fullName>
    </alternativeName>
    <alternativeName>
        <fullName evidence="5">PreQ(0) reductase</fullName>
    </alternativeName>
</protein>
<accession>A0ABS6VLP3</accession>
<dbReference type="PIRSF" id="PIRSF004750">
    <property type="entry name" value="Nitrile_oxidored_YqcD_prd"/>
    <property type="match status" value="1"/>
</dbReference>
<organism evidence="7 8">
    <name type="scientific">Zhongshania aquimaris</name>
    <dbReference type="NCBI Taxonomy" id="2857107"/>
    <lineage>
        <taxon>Bacteria</taxon>
        <taxon>Pseudomonadati</taxon>
        <taxon>Pseudomonadota</taxon>
        <taxon>Gammaproteobacteria</taxon>
        <taxon>Cellvibrionales</taxon>
        <taxon>Spongiibacteraceae</taxon>
        <taxon>Zhongshania</taxon>
    </lineage>
</organism>
<keyword evidence="1 5" id="KW-0963">Cytoplasm</keyword>
<dbReference type="PANTHER" id="PTHR34354">
    <property type="entry name" value="NADPH-DEPENDENT 7-CYANO-7-DEAZAGUANINE REDUCTASE"/>
    <property type="match status" value="1"/>
</dbReference>
<dbReference type="GO" id="GO:0033739">
    <property type="term" value="F:preQ1 synthase activity"/>
    <property type="evidence" value="ECO:0007669"/>
    <property type="project" value="UniProtKB-EC"/>
</dbReference>
<comment type="subcellular location">
    <subcellularLocation>
        <location evidence="5">Cytoplasm</location>
    </subcellularLocation>
</comment>
<feature type="binding site" evidence="5">
    <location>
        <begin position="86"/>
        <end position="87"/>
    </location>
    <ligand>
        <name>NADPH</name>
        <dbReference type="ChEBI" id="CHEBI:57783"/>
    </ligand>
</feature>
<evidence type="ECO:0000256" key="1">
    <source>
        <dbReference type="ARBA" id="ARBA00022490"/>
    </source>
</evidence>
<dbReference type="Pfam" id="PF14819">
    <property type="entry name" value="QueF_N"/>
    <property type="match status" value="1"/>
</dbReference>
<dbReference type="RefSeq" id="WP_219041502.1">
    <property type="nucleotide sequence ID" value="NZ_JAHWDQ010000001.1"/>
</dbReference>
<feature type="binding site" evidence="5">
    <location>
        <begin position="253"/>
        <end position="254"/>
    </location>
    <ligand>
        <name>NADPH</name>
        <dbReference type="ChEBI" id="CHEBI:57783"/>
    </ligand>
</feature>
<feature type="active site" description="Proton donor" evidence="5">
    <location>
        <position position="192"/>
    </location>
</feature>
<comment type="pathway">
    <text evidence="5">tRNA modification; tRNA-queuosine biosynthesis.</text>
</comment>
<feature type="active site" description="Thioimide intermediate" evidence="5">
    <location>
        <position position="185"/>
    </location>
</feature>
<evidence type="ECO:0000256" key="2">
    <source>
        <dbReference type="ARBA" id="ARBA00022785"/>
    </source>
</evidence>
<feature type="binding site" evidence="5">
    <location>
        <begin position="84"/>
        <end position="86"/>
    </location>
    <ligand>
        <name>substrate</name>
    </ligand>
</feature>
<dbReference type="InterPro" id="IPR029139">
    <property type="entry name" value="QueF_N"/>
</dbReference>
<dbReference type="Proteomes" id="UP001166291">
    <property type="component" value="Unassembled WGS sequence"/>
</dbReference>
<dbReference type="InterPro" id="IPR029500">
    <property type="entry name" value="QueF"/>
</dbReference>
<dbReference type="PANTHER" id="PTHR34354:SF1">
    <property type="entry name" value="NADPH-DEPENDENT 7-CYANO-7-DEAZAGUANINE REDUCTASE"/>
    <property type="match status" value="1"/>
</dbReference>
<dbReference type="HAMAP" id="MF_00817">
    <property type="entry name" value="QueF_type2"/>
    <property type="match status" value="1"/>
</dbReference>
<comment type="caution">
    <text evidence="7">The sequence shown here is derived from an EMBL/GenBank/DDBJ whole genome shotgun (WGS) entry which is preliminary data.</text>
</comment>
<dbReference type="InterPro" id="IPR050084">
    <property type="entry name" value="NADPH_dep_7-cyano-7-deazaG_red"/>
</dbReference>
<keyword evidence="8" id="KW-1185">Reference proteome</keyword>
<comment type="similarity">
    <text evidence="5">Belongs to the GTP cyclohydrolase I family. QueF type 2 subfamily.</text>
</comment>
<comment type="subunit">
    <text evidence="5">Homodimer.</text>
</comment>
<dbReference type="InterPro" id="IPR016428">
    <property type="entry name" value="QueF_type2"/>
</dbReference>
<gene>
    <name evidence="5 7" type="primary">queF</name>
    <name evidence="7" type="ORF">KXJ70_00435</name>
</gene>
<comment type="catalytic activity">
    <reaction evidence="5">
        <text>7-aminomethyl-7-carbaguanine + 2 NADP(+) = 7-cyano-7-carbaguanine + 2 NADPH + 3 H(+)</text>
        <dbReference type="Rhea" id="RHEA:13409"/>
        <dbReference type="ChEBI" id="CHEBI:15378"/>
        <dbReference type="ChEBI" id="CHEBI:45075"/>
        <dbReference type="ChEBI" id="CHEBI:57783"/>
        <dbReference type="ChEBI" id="CHEBI:58349"/>
        <dbReference type="ChEBI" id="CHEBI:58703"/>
        <dbReference type="EC" id="1.7.1.13"/>
    </reaction>
</comment>
<evidence type="ECO:0000259" key="6">
    <source>
        <dbReference type="Pfam" id="PF14819"/>
    </source>
</evidence>